<evidence type="ECO:0000313" key="4">
    <source>
        <dbReference type="Proteomes" id="UP001189915"/>
    </source>
</evidence>
<evidence type="ECO:0000256" key="1">
    <source>
        <dbReference type="SAM" id="MobiDB-lite"/>
    </source>
</evidence>
<evidence type="ECO:0000256" key="2">
    <source>
        <dbReference type="SAM" id="SignalP"/>
    </source>
</evidence>
<feature type="signal peptide" evidence="2">
    <location>
        <begin position="1"/>
        <end position="31"/>
    </location>
</feature>
<dbReference type="RefSeq" id="WP_316871363.1">
    <property type="nucleotide sequence ID" value="NZ_CATWAF010000007.1"/>
</dbReference>
<dbReference type="EMBL" id="CATWAF010000007">
    <property type="protein sequence ID" value="CAJ0704742.1"/>
    <property type="molecule type" value="Genomic_DNA"/>
</dbReference>
<feature type="chain" id="PRO_5042242104" evidence="2">
    <location>
        <begin position="32"/>
        <end position="96"/>
    </location>
</feature>
<protein>
    <submittedName>
        <fullName evidence="3">Uncharacterized protein</fullName>
    </submittedName>
</protein>
<accession>A0AAD2B7B9</accession>
<dbReference type="Proteomes" id="UP001189915">
    <property type="component" value="Unassembled WGS sequence"/>
</dbReference>
<organism evidence="3 4">
    <name type="scientific">Ralstonia wenshanensis</name>
    <dbReference type="NCBI Taxonomy" id="2842456"/>
    <lineage>
        <taxon>Bacteria</taxon>
        <taxon>Pseudomonadati</taxon>
        <taxon>Pseudomonadota</taxon>
        <taxon>Betaproteobacteria</taxon>
        <taxon>Burkholderiales</taxon>
        <taxon>Burkholderiaceae</taxon>
        <taxon>Ralstonia</taxon>
    </lineage>
</organism>
<name>A0AAD2B7B9_9RALS</name>
<keyword evidence="2" id="KW-0732">Signal</keyword>
<keyword evidence="4" id="KW-1185">Reference proteome</keyword>
<dbReference type="AlphaFoldDB" id="A0AAD2B7B9"/>
<gene>
    <name evidence="3" type="ORF">LMG18091_04257</name>
</gene>
<feature type="region of interest" description="Disordered" evidence="1">
    <location>
        <begin position="36"/>
        <end position="96"/>
    </location>
</feature>
<comment type="caution">
    <text evidence="3">The sequence shown here is derived from an EMBL/GenBank/DDBJ whole genome shotgun (WGS) entry which is preliminary data.</text>
</comment>
<evidence type="ECO:0000313" key="3">
    <source>
        <dbReference type="EMBL" id="CAJ0704742.1"/>
    </source>
</evidence>
<proteinExistence type="predicted"/>
<sequence>MQVTTQRFATRTLVAAASGLALALGAAVAHAGSIDPYQATHKVSRADPYTDGAKVSRADPYTDGAKMGRTDPYTDGATKMGRADPYTDGACSGRPS</sequence>
<reference evidence="3 4" key="1">
    <citation type="submission" date="2023-07" db="EMBL/GenBank/DDBJ databases">
        <authorList>
            <person name="Peeters C."/>
        </authorList>
    </citation>
    <scope>NUCLEOTIDE SEQUENCE [LARGE SCALE GENOMIC DNA]</scope>
    <source>
        <strain evidence="3 4">LMG 18091</strain>
    </source>
</reference>